<evidence type="ECO:0000313" key="2">
    <source>
        <dbReference type="EMBL" id="SET64315.1"/>
    </source>
</evidence>
<feature type="transmembrane region" description="Helical" evidence="1">
    <location>
        <begin position="32"/>
        <end position="53"/>
    </location>
</feature>
<organism evidence="2 3">
    <name type="scientific">Natronincola peptidivorans</name>
    <dbReference type="NCBI Taxonomy" id="426128"/>
    <lineage>
        <taxon>Bacteria</taxon>
        <taxon>Bacillati</taxon>
        <taxon>Bacillota</taxon>
        <taxon>Clostridia</taxon>
        <taxon>Peptostreptococcales</taxon>
        <taxon>Natronincolaceae</taxon>
        <taxon>Natronincola</taxon>
    </lineage>
</organism>
<dbReference type="AlphaFoldDB" id="A0A1I0G0G9"/>
<keyword evidence="1" id="KW-1133">Transmembrane helix</keyword>
<feature type="transmembrane region" description="Helical" evidence="1">
    <location>
        <begin position="6"/>
        <end position="25"/>
    </location>
</feature>
<dbReference type="EMBL" id="FOHU01000017">
    <property type="protein sequence ID" value="SET64315.1"/>
    <property type="molecule type" value="Genomic_DNA"/>
</dbReference>
<proteinExistence type="predicted"/>
<evidence type="ECO:0000313" key="3">
    <source>
        <dbReference type="Proteomes" id="UP000199568"/>
    </source>
</evidence>
<accession>A0A1I0G0G9</accession>
<keyword evidence="1" id="KW-0812">Transmembrane</keyword>
<dbReference type="OrthoDB" id="2881195at2"/>
<keyword evidence="3" id="KW-1185">Reference proteome</keyword>
<sequence length="188" mass="21680">MSIVIIILVLTLISIGLFFKGIFLFKQSRTNALIMMMPMAISILIVIGGFYWFSHTTSPESLELKIYGEGPQYTLKGQWKERHDPYSYGTDLLVFYIPANQSIEVEDKTSVEKIVHEGLLEEVMNVLRSSPHYPAGLIPQLYPIELQRNFEVEFNMSQLTLDEVAIQYVHIIMEPMGPTTYWIKPLQY</sequence>
<gene>
    <name evidence="2" type="ORF">SAMN05660297_03021</name>
</gene>
<reference evidence="2 3" key="1">
    <citation type="submission" date="2016-10" db="EMBL/GenBank/DDBJ databases">
        <authorList>
            <person name="de Groot N.N."/>
        </authorList>
    </citation>
    <scope>NUCLEOTIDE SEQUENCE [LARGE SCALE GENOMIC DNA]</scope>
    <source>
        <strain evidence="2 3">DSM 18979</strain>
    </source>
</reference>
<name>A0A1I0G0G9_9FIRM</name>
<dbReference type="Proteomes" id="UP000199568">
    <property type="component" value="Unassembled WGS sequence"/>
</dbReference>
<dbReference type="RefSeq" id="WP_090445952.1">
    <property type="nucleotide sequence ID" value="NZ_FOHU01000017.1"/>
</dbReference>
<evidence type="ECO:0000256" key="1">
    <source>
        <dbReference type="SAM" id="Phobius"/>
    </source>
</evidence>
<keyword evidence="1" id="KW-0472">Membrane</keyword>
<protein>
    <submittedName>
        <fullName evidence="2">Uncharacterized protein</fullName>
    </submittedName>
</protein>